<keyword evidence="7 10" id="KW-0012">Acyltransferase</keyword>
<feature type="transmembrane region" description="Helical" evidence="8">
    <location>
        <begin position="102"/>
        <end position="124"/>
    </location>
</feature>
<evidence type="ECO:0000256" key="3">
    <source>
        <dbReference type="ARBA" id="ARBA00022475"/>
    </source>
</evidence>
<feature type="transmembrane region" description="Helical" evidence="8">
    <location>
        <begin position="35"/>
        <end position="61"/>
    </location>
</feature>
<dbReference type="EMBL" id="OW659496">
    <property type="protein sequence ID" value="CAH2761480.1"/>
    <property type="molecule type" value="Genomic_DNA"/>
</dbReference>
<gene>
    <name evidence="10" type="primary">patA_2</name>
    <name evidence="10" type="ORF">ERYAMS2_00732</name>
    <name evidence="9" type="ORF">ERYAMS_00438</name>
</gene>
<comment type="similarity">
    <text evidence="2 7">Belongs to the membrane-bound acyltransferase family.</text>
</comment>
<dbReference type="PIRSF" id="PIRSF500217">
    <property type="entry name" value="AlgI"/>
    <property type="match status" value="1"/>
</dbReference>
<proteinExistence type="inferred from homology"/>
<evidence type="ECO:0000256" key="4">
    <source>
        <dbReference type="ARBA" id="ARBA00022692"/>
    </source>
</evidence>
<feature type="transmembrane region" description="Helical" evidence="8">
    <location>
        <begin position="136"/>
        <end position="156"/>
    </location>
</feature>
<dbReference type="EC" id="2.3.1.-" evidence="10"/>
<evidence type="ECO:0000256" key="1">
    <source>
        <dbReference type="ARBA" id="ARBA00004651"/>
    </source>
</evidence>
<feature type="transmembrane region" description="Helical" evidence="8">
    <location>
        <begin position="177"/>
        <end position="199"/>
    </location>
</feature>
<evidence type="ECO:0000256" key="2">
    <source>
        <dbReference type="ARBA" id="ARBA00010323"/>
    </source>
</evidence>
<dbReference type="PANTHER" id="PTHR13285">
    <property type="entry name" value="ACYLTRANSFERASE"/>
    <property type="match status" value="1"/>
</dbReference>
<dbReference type="InterPro" id="IPR028362">
    <property type="entry name" value="AlgI"/>
</dbReference>
<comment type="subcellular location">
    <subcellularLocation>
        <location evidence="1">Cell membrane</location>
        <topology evidence="1">Multi-pass membrane protein</topology>
    </subcellularLocation>
</comment>
<keyword evidence="4 8" id="KW-0812">Transmembrane</keyword>
<dbReference type="PANTHER" id="PTHR13285:SF18">
    <property type="entry name" value="PROTEIN-CYSTEINE N-PALMITOYLTRANSFERASE RASP"/>
    <property type="match status" value="1"/>
</dbReference>
<reference evidence="10" key="1">
    <citation type="submission" date="2022-04" db="EMBL/GenBank/DDBJ databases">
        <authorList>
            <person name="Forde T."/>
        </authorList>
    </citation>
    <scope>NUCLEOTIDE SEQUENCE</scope>
    <source>
        <strain evidence="10">A18Y016a</strain>
        <strain evidence="9">A18Y020d</strain>
    </source>
</reference>
<keyword evidence="11" id="KW-1185">Reference proteome</keyword>
<dbReference type="InterPro" id="IPR004299">
    <property type="entry name" value="MBOAT_fam"/>
</dbReference>
<dbReference type="Pfam" id="PF03062">
    <property type="entry name" value="MBOAT"/>
    <property type="match status" value="1"/>
</dbReference>
<evidence type="ECO:0000313" key="12">
    <source>
        <dbReference type="Proteomes" id="UP001154111"/>
    </source>
</evidence>
<organism evidence="10 12">
    <name type="scientific">Erysipelothrix amsterdamensis</name>
    <dbReference type="NCBI Taxonomy" id="2929157"/>
    <lineage>
        <taxon>Bacteria</taxon>
        <taxon>Bacillati</taxon>
        <taxon>Bacillota</taxon>
        <taxon>Erysipelotrichia</taxon>
        <taxon>Erysipelotrichales</taxon>
        <taxon>Erysipelotrichaceae</taxon>
        <taxon>Erysipelothrix</taxon>
    </lineage>
</organism>
<dbReference type="RefSeq" id="WP_254007341.1">
    <property type="nucleotide sequence ID" value="NZ_OW659477.1"/>
</dbReference>
<keyword evidence="5 8" id="KW-1133">Transmembrane helix</keyword>
<evidence type="ECO:0000256" key="6">
    <source>
        <dbReference type="ARBA" id="ARBA00023136"/>
    </source>
</evidence>
<evidence type="ECO:0000313" key="11">
    <source>
        <dbReference type="Proteomes" id="UP001154095"/>
    </source>
</evidence>
<feature type="transmembrane region" description="Helical" evidence="8">
    <location>
        <begin position="73"/>
        <end position="90"/>
    </location>
</feature>
<dbReference type="InterPro" id="IPR051085">
    <property type="entry name" value="MB_O-acyltransferase"/>
</dbReference>
<evidence type="ECO:0000313" key="10">
    <source>
        <dbReference type="EMBL" id="CAH2761483.1"/>
    </source>
</evidence>
<dbReference type="Proteomes" id="UP001154095">
    <property type="component" value="Chromosome"/>
</dbReference>
<dbReference type="GO" id="GO:0005886">
    <property type="term" value="C:plasma membrane"/>
    <property type="evidence" value="ECO:0007669"/>
    <property type="project" value="UniProtKB-SubCell"/>
</dbReference>
<keyword evidence="3 7" id="KW-1003">Cell membrane</keyword>
<dbReference type="GO" id="GO:0042121">
    <property type="term" value="P:alginic acid biosynthetic process"/>
    <property type="evidence" value="ECO:0007669"/>
    <property type="project" value="InterPro"/>
</dbReference>
<feature type="transmembrane region" description="Helical" evidence="8">
    <location>
        <begin position="205"/>
        <end position="228"/>
    </location>
</feature>
<dbReference type="EMBL" id="OW659477">
    <property type="protein sequence ID" value="CAH2761483.1"/>
    <property type="molecule type" value="Genomic_DNA"/>
</dbReference>
<keyword evidence="6 7" id="KW-0472">Membrane</keyword>
<dbReference type="InterPro" id="IPR024194">
    <property type="entry name" value="Ac/AlaTfrase_AlgI/DltB"/>
</dbReference>
<evidence type="ECO:0000256" key="5">
    <source>
        <dbReference type="ARBA" id="ARBA00022989"/>
    </source>
</evidence>
<feature type="transmembrane region" description="Helical" evidence="8">
    <location>
        <begin position="430"/>
        <end position="453"/>
    </location>
</feature>
<dbReference type="GO" id="GO:0016746">
    <property type="term" value="F:acyltransferase activity"/>
    <property type="evidence" value="ECO:0007669"/>
    <property type="project" value="UniProtKB-KW"/>
</dbReference>
<feature type="transmembrane region" description="Helical" evidence="8">
    <location>
        <begin position="343"/>
        <end position="363"/>
    </location>
</feature>
<protein>
    <submittedName>
        <fullName evidence="10">MBOAT family protein</fullName>
        <ecNumber evidence="10">2.3.1.-</ecNumber>
    </submittedName>
</protein>
<feature type="transmembrane region" description="Helical" evidence="8">
    <location>
        <begin position="299"/>
        <end position="328"/>
    </location>
</feature>
<dbReference type="PIRSF" id="PIRSF016636">
    <property type="entry name" value="AlgI_DltB"/>
    <property type="match status" value="1"/>
</dbReference>
<evidence type="ECO:0000256" key="7">
    <source>
        <dbReference type="PIRNR" id="PIRNR016636"/>
    </source>
</evidence>
<dbReference type="AlphaFoldDB" id="A0AAU9VG03"/>
<sequence>MPLTSYTFLFVFLPLAVLINLATHGKHKTSLLAVLNLLFISYLGFGPLLIIILSMLSYFYAAAFLYKKPNKKLFIATIGLNILVLVFFKYKPLFIETTNLTFLEGFMAPIGISFYTFQGIAYLADVAYWDRKPETNLLKFSAFFMLFMTITSGPILRYDETKIDDKDVSHEMLYNGFVRFTIGLFKKAYLAANFGLIVAKVYEGLYTTAFFTGTAWLGSIAFMLQLYLDFSGYTDMAIGIGGMFGIHLPENFNDPYLARSFSDFWKRWHITLTRWFKDYIYIPLGGNRKGSRRTYLNMLVVWLITGFWHGSSLNFIIWGCFNFLVIILERNVWGEALKKAPRILQHLITLILINIGWVFFRAGSLAQAFDFLSKMFIWDMNLIGVKQILTYVLSRPLDWILAILFCTPLINSLIMRWNTSEKQWQQIASMVLIVGLFVLGIIFVVTSSFKAFIYQQF</sequence>
<evidence type="ECO:0000313" key="9">
    <source>
        <dbReference type="EMBL" id="CAH2761480.1"/>
    </source>
</evidence>
<dbReference type="Proteomes" id="UP001154111">
    <property type="component" value="Chromosome"/>
</dbReference>
<accession>A0AAU9VG03</accession>
<name>A0AAU9VG03_9FIRM</name>
<feature type="transmembrane region" description="Helical" evidence="8">
    <location>
        <begin position="399"/>
        <end position="418"/>
    </location>
</feature>
<evidence type="ECO:0000256" key="8">
    <source>
        <dbReference type="SAM" id="Phobius"/>
    </source>
</evidence>
<feature type="transmembrane region" description="Helical" evidence="8">
    <location>
        <begin position="6"/>
        <end position="23"/>
    </location>
</feature>
<keyword evidence="7 10" id="KW-0808">Transferase</keyword>